<name>A0A0N9HWK6_9PSEU</name>
<dbReference type="Proteomes" id="UP000063699">
    <property type="component" value="Chromosome"/>
</dbReference>
<keyword evidence="1" id="KW-1133">Transmembrane helix</keyword>
<keyword evidence="1" id="KW-0472">Membrane</keyword>
<reference evidence="2 3" key="1">
    <citation type="submission" date="2015-07" db="EMBL/GenBank/DDBJ databases">
        <title>Genome sequencing of Kibdelosporangium phytohabitans.</title>
        <authorList>
            <person name="Qin S."/>
            <person name="Xing K."/>
        </authorList>
    </citation>
    <scope>NUCLEOTIDE SEQUENCE [LARGE SCALE GENOMIC DNA]</scope>
    <source>
        <strain evidence="2 3">KLBMP1111</strain>
    </source>
</reference>
<accession>A0A0N9HWK6</accession>
<dbReference type="OrthoDB" id="9854842at2"/>
<evidence type="ECO:0000313" key="3">
    <source>
        <dbReference type="Proteomes" id="UP000063699"/>
    </source>
</evidence>
<proteinExistence type="predicted"/>
<gene>
    <name evidence="2" type="ORF">AOZ06_05220</name>
</gene>
<sequence length="129" mass="13696">MKITLLNLDSADIQDITRALEGQAPGLVPEAASGDRYGEPSTIILALVVAQPVISALAAWLLKHRRKQKIQIRAKVLHADGTEVERTATIILTDSDAPEASVVEQIVNGLDLTRGAGKDLLPGEADAKP</sequence>
<dbReference type="KEGG" id="kphy:AOZ06_05220"/>
<evidence type="ECO:0000313" key="2">
    <source>
        <dbReference type="EMBL" id="ALG06404.1"/>
    </source>
</evidence>
<keyword evidence="3" id="KW-1185">Reference proteome</keyword>
<organism evidence="2 3">
    <name type="scientific">Kibdelosporangium phytohabitans</name>
    <dbReference type="NCBI Taxonomy" id="860235"/>
    <lineage>
        <taxon>Bacteria</taxon>
        <taxon>Bacillati</taxon>
        <taxon>Actinomycetota</taxon>
        <taxon>Actinomycetes</taxon>
        <taxon>Pseudonocardiales</taxon>
        <taxon>Pseudonocardiaceae</taxon>
        <taxon>Kibdelosporangium</taxon>
    </lineage>
</organism>
<dbReference type="AlphaFoldDB" id="A0A0N9HWK6"/>
<protein>
    <submittedName>
        <fullName evidence="2">Uncharacterized protein</fullName>
    </submittedName>
</protein>
<keyword evidence="1" id="KW-0812">Transmembrane</keyword>
<dbReference type="EMBL" id="CP012752">
    <property type="protein sequence ID" value="ALG06404.1"/>
    <property type="molecule type" value="Genomic_DNA"/>
</dbReference>
<feature type="transmembrane region" description="Helical" evidence="1">
    <location>
        <begin position="43"/>
        <end position="62"/>
    </location>
</feature>
<dbReference type="RefSeq" id="WP_054288379.1">
    <property type="nucleotide sequence ID" value="NZ_CP012752.1"/>
</dbReference>
<evidence type="ECO:0000256" key="1">
    <source>
        <dbReference type="SAM" id="Phobius"/>
    </source>
</evidence>